<sequence length="265" mass="28947">MSALPHGETPKSWPKGVKRRTRAFATQDQTSQSQNLTPTEVDEYLNSKVLPSQYGGDPIFARIQKRADEAGLPTISVSPQQGQFLAVLALSIKAERVLEVGTLAGYSTVFLAKALPSHGQIDTLELDPQHAKVAQENFLNADLYPFPKIHIGPAIDTLKKLQVPAEGAYDLIFIDADKASTLKYFLEGLRLLRKGGVVVVDNVVRSGRVALSEEDEDDSDVKGVRALFDWIEKDNGKTVLASVTQTVGSKSWDGFALITKLNDDN</sequence>
<keyword evidence="1" id="KW-0489">Methyltransferase</keyword>
<dbReference type="OrthoDB" id="10251242at2759"/>
<evidence type="ECO:0000313" key="6">
    <source>
        <dbReference type="EMBL" id="WVN86232.1"/>
    </source>
</evidence>
<dbReference type="Gene3D" id="3.40.50.150">
    <property type="entry name" value="Vaccinia Virus protein VP39"/>
    <property type="match status" value="1"/>
</dbReference>
<dbReference type="RefSeq" id="XP_066066932.1">
    <property type="nucleotide sequence ID" value="XM_066210835.1"/>
</dbReference>
<dbReference type="CDD" id="cd02440">
    <property type="entry name" value="AdoMet_MTases"/>
    <property type="match status" value="1"/>
</dbReference>
<dbReference type="InterPro" id="IPR029063">
    <property type="entry name" value="SAM-dependent_MTases_sf"/>
</dbReference>
<evidence type="ECO:0000256" key="4">
    <source>
        <dbReference type="ARBA" id="ARBA00023453"/>
    </source>
</evidence>
<keyword evidence="7" id="KW-1185">Reference proteome</keyword>
<comment type="similarity">
    <text evidence="4">Belongs to the class I-like SAM-binding methyltransferase superfamily. Cation-dependent O-methyltransferase family.</text>
</comment>
<gene>
    <name evidence="6" type="ORF">L203_101393</name>
</gene>
<reference evidence="6" key="3">
    <citation type="submission" date="2024-01" db="EMBL/GenBank/DDBJ databases">
        <authorList>
            <person name="Coelho M.A."/>
            <person name="David-Palma M."/>
            <person name="Shea T."/>
            <person name="Sun S."/>
            <person name="Cuomo C.A."/>
            <person name="Heitman J."/>
        </authorList>
    </citation>
    <scope>NUCLEOTIDE SEQUENCE</scope>
    <source>
        <strain evidence="6">CBS 7841</strain>
    </source>
</reference>
<name>A0A1E3ICA7_9TREE</name>
<dbReference type="KEGG" id="cdep:91085606"/>
<dbReference type="AlphaFoldDB" id="A0A1E3ICA7"/>
<dbReference type="SUPFAM" id="SSF53335">
    <property type="entry name" value="S-adenosyl-L-methionine-dependent methyltransferases"/>
    <property type="match status" value="1"/>
</dbReference>
<organism evidence="6 7">
    <name type="scientific">Cryptococcus depauperatus CBS 7841</name>
    <dbReference type="NCBI Taxonomy" id="1295531"/>
    <lineage>
        <taxon>Eukaryota</taxon>
        <taxon>Fungi</taxon>
        <taxon>Dikarya</taxon>
        <taxon>Basidiomycota</taxon>
        <taxon>Agaricomycotina</taxon>
        <taxon>Tremellomycetes</taxon>
        <taxon>Tremellales</taxon>
        <taxon>Cryptococcaceae</taxon>
        <taxon>Cryptococcus</taxon>
    </lineage>
</organism>
<dbReference type="PROSITE" id="PS51682">
    <property type="entry name" value="SAM_OMT_I"/>
    <property type="match status" value="1"/>
</dbReference>
<accession>A0A1E3ICA7</accession>
<dbReference type="GeneID" id="91085606"/>
<evidence type="ECO:0000256" key="2">
    <source>
        <dbReference type="ARBA" id="ARBA00022679"/>
    </source>
</evidence>
<reference evidence="6" key="1">
    <citation type="submission" date="2016-06" db="EMBL/GenBank/DDBJ databases">
        <authorList>
            <person name="Cuomo C."/>
            <person name="Litvintseva A."/>
            <person name="Heitman J."/>
            <person name="Chen Y."/>
            <person name="Sun S."/>
            <person name="Springer D."/>
            <person name="Dromer F."/>
            <person name="Young S."/>
            <person name="Zeng Q."/>
            <person name="Chapman S."/>
            <person name="Gujja S."/>
            <person name="Saif S."/>
            <person name="Birren B."/>
        </authorList>
    </citation>
    <scope>NUCLEOTIDE SEQUENCE</scope>
    <source>
        <strain evidence="6">CBS 7841</strain>
    </source>
</reference>
<dbReference type="GO" id="GO:0032259">
    <property type="term" value="P:methylation"/>
    <property type="evidence" value="ECO:0007669"/>
    <property type="project" value="UniProtKB-KW"/>
</dbReference>
<evidence type="ECO:0000256" key="5">
    <source>
        <dbReference type="SAM" id="MobiDB-lite"/>
    </source>
</evidence>
<keyword evidence="2" id="KW-0808">Transferase</keyword>
<evidence type="ECO:0000256" key="1">
    <source>
        <dbReference type="ARBA" id="ARBA00022603"/>
    </source>
</evidence>
<dbReference type="PANTHER" id="PTHR10509">
    <property type="entry name" value="O-METHYLTRANSFERASE-RELATED"/>
    <property type="match status" value="1"/>
</dbReference>
<dbReference type="Proteomes" id="UP000094043">
    <property type="component" value="Chromosome 2"/>
</dbReference>
<keyword evidence="3" id="KW-0949">S-adenosyl-L-methionine</keyword>
<feature type="region of interest" description="Disordered" evidence="5">
    <location>
        <begin position="1"/>
        <end position="37"/>
    </location>
</feature>
<dbReference type="EMBL" id="CP143785">
    <property type="protein sequence ID" value="WVN86232.1"/>
    <property type="molecule type" value="Genomic_DNA"/>
</dbReference>
<evidence type="ECO:0000256" key="3">
    <source>
        <dbReference type="ARBA" id="ARBA00022691"/>
    </source>
</evidence>
<dbReference type="PANTHER" id="PTHR10509:SF14">
    <property type="entry name" value="CAFFEOYL-COA O-METHYLTRANSFERASE 3-RELATED"/>
    <property type="match status" value="1"/>
</dbReference>
<dbReference type="InterPro" id="IPR050362">
    <property type="entry name" value="Cation-dep_OMT"/>
</dbReference>
<dbReference type="GO" id="GO:0008757">
    <property type="term" value="F:S-adenosylmethionine-dependent methyltransferase activity"/>
    <property type="evidence" value="ECO:0007669"/>
    <property type="project" value="TreeGrafter"/>
</dbReference>
<dbReference type="GO" id="GO:0008171">
    <property type="term" value="F:O-methyltransferase activity"/>
    <property type="evidence" value="ECO:0007669"/>
    <property type="project" value="InterPro"/>
</dbReference>
<proteinExistence type="inferred from homology"/>
<dbReference type="InterPro" id="IPR002935">
    <property type="entry name" value="SAM_O-MeTrfase"/>
</dbReference>
<protein>
    <submittedName>
        <fullName evidence="6">Uncharacterized protein</fullName>
    </submittedName>
</protein>
<evidence type="ECO:0000313" key="7">
    <source>
        <dbReference type="Proteomes" id="UP000094043"/>
    </source>
</evidence>
<dbReference type="VEuPathDB" id="FungiDB:L203_04246"/>
<reference evidence="6" key="2">
    <citation type="journal article" date="2022" name="Elife">
        <title>Obligate sexual reproduction of a homothallic fungus closely related to the Cryptococcus pathogenic species complex.</title>
        <authorList>
            <person name="Passer A.R."/>
            <person name="Clancey S.A."/>
            <person name="Shea T."/>
            <person name="David-Palma M."/>
            <person name="Averette A.F."/>
            <person name="Boekhout T."/>
            <person name="Porcel B.M."/>
            <person name="Nowrousian M."/>
            <person name="Cuomo C.A."/>
            <person name="Sun S."/>
            <person name="Heitman J."/>
            <person name="Coelho M.A."/>
        </authorList>
    </citation>
    <scope>NUCLEOTIDE SEQUENCE</scope>
    <source>
        <strain evidence="6">CBS 7841</strain>
    </source>
</reference>
<feature type="compositionally biased region" description="Polar residues" evidence="5">
    <location>
        <begin position="24"/>
        <end position="37"/>
    </location>
</feature>
<dbReference type="Pfam" id="PF01596">
    <property type="entry name" value="Methyltransf_3"/>
    <property type="match status" value="1"/>
</dbReference>